<accession>A0A814J6F6</accession>
<proteinExistence type="inferred from homology"/>
<dbReference type="InterPro" id="IPR036028">
    <property type="entry name" value="SH3-like_dom_sf"/>
</dbReference>
<evidence type="ECO:0000256" key="4">
    <source>
        <dbReference type="ARBA" id="ARBA00022889"/>
    </source>
</evidence>
<feature type="domain" description="SH3" evidence="7">
    <location>
        <begin position="1"/>
        <end position="61"/>
    </location>
</feature>
<evidence type="ECO:0000256" key="1">
    <source>
        <dbReference type="ARBA" id="ARBA00007848"/>
    </source>
</evidence>
<dbReference type="InterPro" id="IPR037362">
    <property type="entry name" value="CAS_fam"/>
</dbReference>
<dbReference type="FunFam" id="2.30.30.40:FF:000009">
    <property type="entry name" value="Breast cancer anti-estrogen resistance 1"/>
    <property type="match status" value="1"/>
</dbReference>
<dbReference type="Pfam" id="PF14604">
    <property type="entry name" value="SH3_9"/>
    <property type="match status" value="1"/>
</dbReference>
<dbReference type="Pfam" id="PF12026">
    <property type="entry name" value="CAS_C"/>
    <property type="match status" value="1"/>
</dbReference>
<dbReference type="PANTHER" id="PTHR10654">
    <property type="entry name" value="CAS SCAFFOLDING PROTEIN"/>
    <property type="match status" value="1"/>
</dbReference>
<dbReference type="Gene3D" id="2.30.30.40">
    <property type="entry name" value="SH3 Domains"/>
    <property type="match status" value="1"/>
</dbReference>
<dbReference type="PANTHER" id="PTHR10654:SF18">
    <property type="entry name" value="IP17195P"/>
    <property type="match status" value="1"/>
</dbReference>
<gene>
    <name evidence="8" type="ORF">JYZ213_LOCUS17754</name>
</gene>
<dbReference type="InterPro" id="IPR021901">
    <property type="entry name" value="CAS_C"/>
</dbReference>
<dbReference type="GO" id="GO:0005886">
    <property type="term" value="C:plasma membrane"/>
    <property type="evidence" value="ECO:0007669"/>
    <property type="project" value="TreeGrafter"/>
</dbReference>
<keyword evidence="4" id="KW-0130">Cell adhesion</keyword>
<feature type="region of interest" description="Disordered" evidence="6">
    <location>
        <begin position="102"/>
        <end position="146"/>
    </location>
</feature>
<feature type="compositionally biased region" description="Polar residues" evidence="6">
    <location>
        <begin position="121"/>
        <end position="133"/>
    </location>
</feature>
<dbReference type="AlphaFoldDB" id="A0A814J6F6"/>
<comment type="similarity">
    <text evidence="1">Belongs to the CAS family.</text>
</comment>
<evidence type="ECO:0000256" key="2">
    <source>
        <dbReference type="ARBA" id="ARBA00022443"/>
    </source>
</evidence>
<evidence type="ECO:0000256" key="5">
    <source>
        <dbReference type="PROSITE-ProRule" id="PRU00192"/>
    </source>
</evidence>
<evidence type="ECO:0000259" key="7">
    <source>
        <dbReference type="PROSITE" id="PS50002"/>
    </source>
</evidence>
<dbReference type="Proteomes" id="UP000663845">
    <property type="component" value="Unassembled WGS sequence"/>
</dbReference>
<protein>
    <recommendedName>
        <fullName evidence="7">SH3 domain-containing protein</fullName>
    </recommendedName>
</protein>
<sequence length="513" mass="58295">MQLAIALYNNDVDDEDELEFLKGDILTVLIENPNGLNGWWLCQHNGKCGLCPGNRLKLILDTKTSSEIKLDKPKCSSPCLSTASMYDSLSNDYDIPITASTSSSLTTSSSEHDYDIPQGSDVISNSHTPIPNDSSPESSSRSSGIYSTNDLRLSDLSSSSSSSEFHTSTMNGSSHTHALSSSSSDIDQLQTSFRKLSIRSLLLDKYRQLLSNSNTDSINHLFISECRIFLYDYGCLLDRHTYKIFKQNLLYELEHITKNNNQRIIQLATQIIYLIKPIIELRLKQKNTSFSSIPVDVFKKLNLEPIEELTNENENKKMPTSMSTTQIYGNFQNKKSKGHTRSLQMTTSKTCHSNFLTEINNKSDDYDYIDDDYSTIPSTTTDPLVKCYHRHIREHISCMFMRYTHLSQLNRQLNETNTTALLITEGKALIVAGHKLVFVLETLHEHLRHSIKIKQIQTPLIYLTKQLCDALTSFVQLLKQFSNQNCTNIQKFQHDTQIIMNLVKKIKQQCSSV</sequence>
<keyword evidence="2 5" id="KW-0728">SH3 domain</keyword>
<evidence type="ECO:0000256" key="6">
    <source>
        <dbReference type="SAM" id="MobiDB-lite"/>
    </source>
</evidence>
<dbReference type="SUPFAM" id="SSF50044">
    <property type="entry name" value="SH3-domain"/>
    <property type="match status" value="1"/>
</dbReference>
<evidence type="ECO:0000313" key="8">
    <source>
        <dbReference type="EMBL" id="CAF1033823.1"/>
    </source>
</evidence>
<dbReference type="PROSITE" id="PS50002">
    <property type="entry name" value="SH3"/>
    <property type="match status" value="1"/>
</dbReference>
<dbReference type="EMBL" id="CAJNOG010000168">
    <property type="protein sequence ID" value="CAF1033823.1"/>
    <property type="molecule type" value="Genomic_DNA"/>
</dbReference>
<dbReference type="Gene3D" id="1.20.120.230">
    <property type="entry name" value="Alpha-catenin/vinculin-like"/>
    <property type="match status" value="1"/>
</dbReference>
<dbReference type="GO" id="GO:0016477">
    <property type="term" value="P:cell migration"/>
    <property type="evidence" value="ECO:0007669"/>
    <property type="project" value="TreeGrafter"/>
</dbReference>
<dbReference type="GO" id="GO:0005737">
    <property type="term" value="C:cytoplasm"/>
    <property type="evidence" value="ECO:0007669"/>
    <property type="project" value="TreeGrafter"/>
</dbReference>
<dbReference type="GO" id="GO:0007155">
    <property type="term" value="P:cell adhesion"/>
    <property type="evidence" value="ECO:0007669"/>
    <property type="project" value="UniProtKB-KW"/>
</dbReference>
<keyword evidence="3" id="KW-0597">Phosphoprotein</keyword>
<name>A0A814J6F6_9BILA</name>
<dbReference type="InterPro" id="IPR001452">
    <property type="entry name" value="SH3_domain"/>
</dbReference>
<organism evidence="8 9">
    <name type="scientific">Adineta steineri</name>
    <dbReference type="NCBI Taxonomy" id="433720"/>
    <lineage>
        <taxon>Eukaryota</taxon>
        <taxon>Metazoa</taxon>
        <taxon>Spiralia</taxon>
        <taxon>Gnathifera</taxon>
        <taxon>Rotifera</taxon>
        <taxon>Eurotatoria</taxon>
        <taxon>Bdelloidea</taxon>
        <taxon>Adinetida</taxon>
        <taxon>Adinetidae</taxon>
        <taxon>Adineta</taxon>
    </lineage>
</organism>
<reference evidence="8" key="1">
    <citation type="submission" date="2021-02" db="EMBL/GenBank/DDBJ databases">
        <authorList>
            <person name="Nowell W R."/>
        </authorList>
    </citation>
    <scope>NUCLEOTIDE SEQUENCE</scope>
</reference>
<evidence type="ECO:0000256" key="3">
    <source>
        <dbReference type="ARBA" id="ARBA00022553"/>
    </source>
</evidence>
<dbReference type="SMART" id="SM00326">
    <property type="entry name" value="SH3"/>
    <property type="match status" value="1"/>
</dbReference>
<dbReference type="GO" id="GO:0007169">
    <property type="term" value="P:cell surface receptor protein tyrosine kinase signaling pathway"/>
    <property type="evidence" value="ECO:0007669"/>
    <property type="project" value="TreeGrafter"/>
</dbReference>
<feature type="compositionally biased region" description="Low complexity" evidence="6">
    <location>
        <begin position="134"/>
        <end position="146"/>
    </location>
</feature>
<evidence type="ECO:0000313" key="9">
    <source>
        <dbReference type="Proteomes" id="UP000663845"/>
    </source>
</evidence>
<comment type="caution">
    <text evidence="8">The sequence shown here is derived from an EMBL/GenBank/DDBJ whole genome shotgun (WGS) entry which is preliminary data.</text>
</comment>